<dbReference type="EMBL" id="CP101462">
    <property type="protein sequence ID" value="UTT41968.1"/>
    <property type="molecule type" value="Genomic_DNA"/>
</dbReference>
<organism evidence="2 3">
    <name type="scientific">Exiguobacterium aurantiacum</name>
    <dbReference type="NCBI Taxonomy" id="33987"/>
    <lineage>
        <taxon>Bacteria</taxon>
        <taxon>Bacillati</taxon>
        <taxon>Bacillota</taxon>
        <taxon>Bacilli</taxon>
        <taxon>Bacillales</taxon>
        <taxon>Bacillales Family XII. Incertae Sedis</taxon>
        <taxon>Exiguobacterium</taxon>
    </lineage>
</organism>
<feature type="signal peptide" evidence="1">
    <location>
        <begin position="1"/>
        <end position="23"/>
    </location>
</feature>
<name>A0ABY5FK76_9BACL</name>
<evidence type="ECO:0000313" key="2">
    <source>
        <dbReference type="EMBL" id="UTT41968.1"/>
    </source>
</evidence>
<evidence type="ECO:0000256" key="1">
    <source>
        <dbReference type="SAM" id="SignalP"/>
    </source>
</evidence>
<gene>
    <name evidence="2" type="ORF">NMQ00_10385</name>
</gene>
<reference evidence="2" key="1">
    <citation type="submission" date="2022-07" db="EMBL/GenBank/DDBJ databases">
        <title>Complete genome of CX2.</title>
        <authorList>
            <person name="Cao G."/>
        </authorList>
    </citation>
    <scope>NUCLEOTIDE SEQUENCE</scope>
    <source>
        <strain evidence="2">CX2</strain>
    </source>
</reference>
<proteinExistence type="predicted"/>
<protein>
    <submittedName>
        <fullName evidence="2">Uncharacterized protein</fullName>
    </submittedName>
</protein>
<keyword evidence="1" id="KW-0732">Signal</keyword>
<feature type="chain" id="PRO_5046565044" evidence="1">
    <location>
        <begin position="24"/>
        <end position="156"/>
    </location>
</feature>
<sequence>MKKQILATALLSGALVFSSGLTADASYEAHIKEISVSKSTSGTGYYSHYLSFGSASTAGRGTLNQRFTFDLSTKKLTQVRLNNSYTKGQPYYTHMYAINSSGSTVRYSFSNKLFRDEPSTIWKPNITKPREVTVYFQDNFNTNASLQHRSHTFFKY</sequence>
<keyword evidence="3" id="KW-1185">Reference proteome</keyword>
<evidence type="ECO:0000313" key="3">
    <source>
        <dbReference type="Proteomes" id="UP001060325"/>
    </source>
</evidence>
<dbReference type="Proteomes" id="UP001060325">
    <property type="component" value="Chromosome"/>
</dbReference>
<accession>A0ABY5FK76</accession>
<dbReference type="RefSeq" id="WP_255176636.1">
    <property type="nucleotide sequence ID" value="NZ_CP101462.1"/>
</dbReference>